<evidence type="ECO:0000259" key="1">
    <source>
        <dbReference type="Pfam" id="PF26110"/>
    </source>
</evidence>
<feature type="domain" description="GAPS4b N-terminal" evidence="1">
    <location>
        <begin position="352"/>
        <end position="408"/>
    </location>
</feature>
<name>A0A1B8ZBA9_9FLAO</name>
<dbReference type="Pfam" id="PF26115">
    <property type="entry name" value="PDDEXK_GAPS4"/>
    <property type="match status" value="1"/>
</dbReference>
<dbReference type="RefSeq" id="WP_065396008.1">
    <property type="nucleotide sequence ID" value="NZ_MAYH01000048.1"/>
</dbReference>
<comment type="caution">
    <text evidence="3">The sequence shown here is derived from an EMBL/GenBank/DDBJ whole genome shotgun (WGS) entry which is preliminary data.</text>
</comment>
<reference evidence="3 4" key="1">
    <citation type="submission" date="2016-07" db="EMBL/GenBank/DDBJ databases">
        <authorList>
            <person name="Jeong J.-J."/>
            <person name="Kim D.W."/>
            <person name="Sang M.K."/>
            <person name="Choi I.-G."/>
            <person name="Kim K.D."/>
        </authorList>
    </citation>
    <scope>NUCLEOTIDE SEQUENCE [LARGE SCALE GENOMIC DNA]</scope>
    <source>
        <strain evidence="3 4">UTM-3</strain>
    </source>
</reference>
<feature type="domain" description="GAPS4 PD-(D/E)XK nuclease" evidence="2">
    <location>
        <begin position="1"/>
        <end position="167"/>
    </location>
</feature>
<dbReference type="Pfam" id="PF26110">
    <property type="entry name" value="GAPS4b_N"/>
    <property type="match status" value="1"/>
</dbReference>
<proteinExistence type="predicted"/>
<sequence length="710" mass="81858">MAEDSVRSGRDGEKIANEILKLVGWGSASWNMDIDCSFPSRHKPTVKNNPHHGIDILYSYDNPLYHDRRDIIIGSVKHSENGYPSSKSYELTQHLTDLAENLDCAKQSDNILQLVGNSGLQTHYKGLLFCLSSLDTEKEYDLAQHINNDIDFGTNKFEEIFLVDNKRATFLVSSIKTAESYWPLSEIKFLYQNTGKNMEKSQLLLSGKKLPIQLINSEIIPIVKEEKETGKISCLIFCNNPYSKENVSRLIWLSHKLCGLTNEIRIYLPNYDNNKEYEINAVKQLFKDESFTTKITFHRFSKFDIVSLKETQNNTFYAQPKQDKQVELTHSTQISDDIDKILPFGDFLIPKLRTSILSEVNLQDFLTRKGIVTLKKSKNDILPLFSCLLLSPDELDSLKATYREKEDKPKEIERTATVNLGSKTLWETFNELFPDLKSITKSGLPKNCALVGAPMLERVGKNYNHLVVKYKIEKENTNKDFLTGKTFHDAQMEIRYENNQLTFIDQHTSSETYKLNKNYFDNFQKALKKNNLSVEEFKSIQFLDFANNERIQFLLSFLKIQDSKAIVIKKITLDSMKFRTDETLSKLPKDLESLKGRVSNLNLHGKELHDTIYLSEDEYRIAILCEKVRFNVIYKYINRDGICSIEVSFNGALGLKGYKDTELRISITPAPNSFDNNFTSTKALITKEINKIRDDNYTQYKQKQNINDTI</sequence>
<keyword evidence="4" id="KW-1185">Reference proteome</keyword>
<dbReference type="EMBL" id="MAYH01000048">
    <property type="protein sequence ID" value="OCA68908.1"/>
    <property type="molecule type" value="Genomic_DNA"/>
</dbReference>
<dbReference type="InterPro" id="IPR058955">
    <property type="entry name" value="GAPS4b_N"/>
</dbReference>
<evidence type="ECO:0000313" key="3">
    <source>
        <dbReference type="EMBL" id="OCA68908.1"/>
    </source>
</evidence>
<gene>
    <name evidence="3" type="ORF">BBI01_16965</name>
</gene>
<dbReference type="Proteomes" id="UP000092651">
    <property type="component" value="Unassembled WGS sequence"/>
</dbReference>
<accession>A0A1B8ZBA9</accession>
<organism evidence="3 4">
    <name type="scientific">Chryseobacterium artocarpi</name>
    <dbReference type="NCBI Taxonomy" id="1414727"/>
    <lineage>
        <taxon>Bacteria</taxon>
        <taxon>Pseudomonadati</taxon>
        <taxon>Bacteroidota</taxon>
        <taxon>Flavobacteriia</taxon>
        <taxon>Flavobacteriales</taxon>
        <taxon>Weeksellaceae</taxon>
        <taxon>Chryseobacterium group</taxon>
        <taxon>Chryseobacterium</taxon>
    </lineage>
</organism>
<dbReference type="OrthoDB" id="2680225at2"/>
<evidence type="ECO:0000259" key="2">
    <source>
        <dbReference type="Pfam" id="PF26115"/>
    </source>
</evidence>
<dbReference type="InterPro" id="IPR058873">
    <property type="entry name" value="PDDEXK_GAPS4"/>
</dbReference>
<evidence type="ECO:0000313" key="4">
    <source>
        <dbReference type="Proteomes" id="UP000092651"/>
    </source>
</evidence>
<dbReference type="AlphaFoldDB" id="A0A1B8ZBA9"/>
<protein>
    <submittedName>
        <fullName evidence="3">Uncharacterized protein</fullName>
    </submittedName>
</protein>